<dbReference type="PANTHER" id="PTHR14136">
    <property type="entry name" value="BTB_POZ DOMAIN-CONTAINING PROTEIN KCTD9"/>
    <property type="match status" value="1"/>
</dbReference>
<comment type="caution">
    <text evidence="1">The sequence shown here is derived from an EMBL/GenBank/DDBJ whole genome shotgun (WGS) entry which is preliminary data.</text>
</comment>
<dbReference type="SUPFAM" id="SSF141571">
    <property type="entry name" value="Pentapeptide repeat-like"/>
    <property type="match status" value="1"/>
</dbReference>
<dbReference type="Gene3D" id="2.160.20.80">
    <property type="entry name" value="E3 ubiquitin-protein ligase SopA"/>
    <property type="match status" value="1"/>
</dbReference>
<dbReference type="PANTHER" id="PTHR14136:SF17">
    <property type="entry name" value="BTB_POZ DOMAIN-CONTAINING PROTEIN KCTD9"/>
    <property type="match status" value="1"/>
</dbReference>
<dbReference type="Proteomes" id="UP000216433">
    <property type="component" value="Unassembled WGS sequence"/>
</dbReference>
<dbReference type="InterPro" id="IPR051082">
    <property type="entry name" value="Pentapeptide-BTB/POZ_domain"/>
</dbReference>
<dbReference type="AlphaFoldDB" id="A0A270NR91"/>
<dbReference type="InterPro" id="IPR001646">
    <property type="entry name" value="5peptide_repeat"/>
</dbReference>
<gene>
    <name evidence="1" type="ORF">CEK00_00695</name>
</gene>
<organism evidence="1 2">
    <name type="scientific">Stenotrophomonas maltophilia</name>
    <name type="common">Pseudomonas maltophilia</name>
    <name type="synonym">Xanthomonas maltophilia</name>
    <dbReference type="NCBI Taxonomy" id="40324"/>
    <lineage>
        <taxon>Bacteria</taxon>
        <taxon>Pseudomonadati</taxon>
        <taxon>Pseudomonadota</taxon>
        <taxon>Gammaproteobacteria</taxon>
        <taxon>Lysobacterales</taxon>
        <taxon>Lysobacteraceae</taxon>
        <taxon>Stenotrophomonas</taxon>
        <taxon>Stenotrophomonas maltophilia group</taxon>
    </lineage>
</organism>
<name>A0A270NR91_STEMA</name>
<reference evidence="1 2" key="1">
    <citation type="submission" date="2017-06" db="EMBL/GenBank/DDBJ databases">
        <title>Genome sequencing and assembly of Stenotrophomonas maltophilia DF07.</title>
        <authorList>
            <person name="Iyer R."/>
        </authorList>
    </citation>
    <scope>NUCLEOTIDE SEQUENCE [LARGE SCALE GENOMIC DNA]</scope>
    <source>
        <strain evidence="1 2">DF07</strain>
    </source>
</reference>
<dbReference type="NCBIfam" id="NF033086">
    <property type="entry name" value="penta_rpt_Qnr"/>
    <property type="match status" value="1"/>
</dbReference>
<evidence type="ECO:0000313" key="1">
    <source>
        <dbReference type="EMBL" id="PAM74643.1"/>
    </source>
</evidence>
<dbReference type="EMBL" id="NJGC01000001">
    <property type="protein sequence ID" value="PAM74643.1"/>
    <property type="molecule type" value="Genomic_DNA"/>
</dbReference>
<dbReference type="Pfam" id="PF00805">
    <property type="entry name" value="Pentapeptide"/>
    <property type="match status" value="1"/>
</dbReference>
<dbReference type="NCBIfam" id="NF038182">
    <property type="entry name" value="penta_rpt_SmQnr"/>
    <property type="match status" value="1"/>
</dbReference>
<sequence>MAGHLAWNPRCPPTVHRKLRIGANQYTGQKVVDQQFHECDFSSVDLTATEFINCSFYDAESRSGCRFNGATLKEASFRSYDISMCHFNFVKALGLEISECRAQGADFSNASFMNQITPRSGFCSAFIKKSNLRYANFSRVTLEKCELWENRWDGASVSGASFAGSDLSGGQFEGIDWNSANFTDCDLTHSELGELDLRSTNLRGATLDVQQVALLMQRIGIIVVP</sequence>
<proteinExistence type="predicted"/>
<protein>
    <submittedName>
        <fullName evidence="1">Fluoroquinolone resistance protein</fullName>
    </submittedName>
</protein>
<dbReference type="RefSeq" id="WP_095377020.1">
    <property type="nucleotide sequence ID" value="NZ_JAEDVB010000055.1"/>
</dbReference>
<accession>A0A270NR91</accession>
<evidence type="ECO:0000313" key="2">
    <source>
        <dbReference type="Proteomes" id="UP000216433"/>
    </source>
</evidence>